<evidence type="ECO:0000313" key="2">
    <source>
        <dbReference type="EMBL" id="GEN61775.1"/>
    </source>
</evidence>
<feature type="transmembrane region" description="Helical" evidence="1">
    <location>
        <begin position="21"/>
        <end position="40"/>
    </location>
</feature>
<keyword evidence="1" id="KW-0812">Transmembrane</keyword>
<evidence type="ECO:0000313" key="3">
    <source>
        <dbReference type="Proteomes" id="UP000321635"/>
    </source>
</evidence>
<reference evidence="2 3" key="1">
    <citation type="submission" date="2019-07" db="EMBL/GenBank/DDBJ databases">
        <title>Whole genome shotgun sequence of Acetobacter nitrogenifigens NBRC 105050.</title>
        <authorList>
            <person name="Hosoyama A."/>
            <person name="Uohara A."/>
            <person name="Ohji S."/>
            <person name="Ichikawa N."/>
        </authorList>
    </citation>
    <scope>NUCLEOTIDE SEQUENCE [LARGE SCALE GENOMIC DNA]</scope>
    <source>
        <strain evidence="2 3">NBRC 105050</strain>
    </source>
</reference>
<dbReference type="EMBL" id="BJYF01000112">
    <property type="protein sequence ID" value="GEN61775.1"/>
    <property type="molecule type" value="Genomic_DNA"/>
</dbReference>
<keyword evidence="3" id="KW-1185">Reference proteome</keyword>
<proteinExistence type="predicted"/>
<dbReference type="AlphaFoldDB" id="A0A511XFS8"/>
<evidence type="ECO:0000256" key="1">
    <source>
        <dbReference type="SAM" id="Phobius"/>
    </source>
</evidence>
<dbReference type="Proteomes" id="UP000321635">
    <property type="component" value="Unassembled WGS sequence"/>
</dbReference>
<sequence length="55" mass="6414">MNWKDYKQILRLVQEIREMTSMRFLVIALLCAGWEVAYLLHGPPMSELIHILAGN</sequence>
<gene>
    <name evidence="2" type="ORF">ANI02nite_36590</name>
</gene>
<name>A0A511XFS8_9PROT</name>
<accession>A0A511XFS8</accession>
<protein>
    <submittedName>
        <fullName evidence="2">Uncharacterized protein</fullName>
    </submittedName>
</protein>
<comment type="caution">
    <text evidence="2">The sequence shown here is derived from an EMBL/GenBank/DDBJ whole genome shotgun (WGS) entry which is preliminary data.</text>
</comment>
<keyword evidence="1" id="KW-0472">Membrane</keyword>
<organism evidence="2 3">
    <name type="scientific">Acetobacter nitrogenifigens DSM 23921 = NBRC 105050</name>
    <dbReference type="NCBI Taxonomy" id="1120919"/>
    <lineage>
        <taxon>Bacteria</taxon>
        <taxon>Pseudomonadati</taxon>
        <taxon>Pseudomonadota</taxon>
        <taxon>Alphaproteobacteria</taxon>
        <taxon>Acetobacterales</taxon>
        <taxon>Acetobacteraceae</taxon>
        <taxon>Acetobacter</taxon>
    </lineage>
</organism>
<keyword evidence="1" id="KW-1133">Transmembrane helix</keyword>